<dbReference type="AlphaFoldDB" id="A0A7U7G6R7"/>
<evidence type="ECO:0000256" key="1">
    <source>
        <dbReference type="SAM" id="MobiDB-lite"/>
    </source>
</evidence>
<comment type="caution">
    <text evidence="2">The sequence shown here is derived from an EMBL/GenBank/DDBJ whole genome shotgun (WGS) entry which is preliminary data.</text>
</comment>
<feature type="region of interest" description="Disordered" evidence="1">
    <location>
        <begin position="1"/>
        <end position="22"/>
    </location>
</feature>
<reference evidence="2 3" key="2">
    <citation type="journal article" date="2014" name="PLoS ONE">
        <title>Evolution of mitochondria reconstructed from the energy metabolism of living bacteria.</title>
        <authorList>
            <person name="Degli Esposti M."/>
            <person name="Chouaia B."/>
            <person name="Comandatore F."/>
            <person name="Crotti E."/>
            <person name="Sassera D."/>
            <person name="Lievens P.M."/>
            <person name="Daffonchio D."/>
            <person name="Bandi C."/>
        </authorList>
    </citation>
    <scope>NUCLEOTIDE SEQUENCE [LARGE SCALE GENOMIC DNA]</scope>
    <source>
        <strain evidence="3">AM169</strain>
    </source>
</reference>
<sequence length="65" mass="6922">MCADIVGTDHESVGPGSGERKDGSCFLADFLSFGNGGPMEEMQGSVQEKKTTSRGMGLYDWGVFL</sequence>
<name>A0A7U7G6R7_9PROT</name>
<protein>
    <submittedName>
        <fullName evidence="2">Uncharacterized protein</fullName>
    </submittedName>
</protein>
<organism evidence="2 3">
    <name type="scientific">Parasaccharibacter apium</name>
    <dbReference type="NCBI Taxonomy" id="1510841"/>
    <lineage>
        <taxon>Bacteria</taxon>
        <taxon>Pseudomonadati</taxon>
        <taxon>Pseudomonadota</taxon>
        <taxon>Alphaproteobacteria</taxon>
        <taxon>Acetobacterales</taxon>
        <taxon>Acetobacteraceae</taxon>
        <taxon>Parasaccharibacter</taxon>
    </lineage>
</organism>
<accession>A0A7U7G6R7</accession>
<dbReference type="EMBL" id="CBLY010000006">
    <property type="protein sequence ID" value="CDG34195.1"/>
    <property type="molecule type" value="Genomic_DNA"/>
</dbReference>
<feature type="compositionally biased region" description="Basic and acidic residues" evidence="1">
    <location>
        <begin position="7"/>
        <end position="22"/>
    </location>
</feature>
<gene>
    <name evidence="2" type="ORF">SACS_1457</name>
</gene>
<proteinExistence type="predicted"/>
<dbReference type="Proteomes" id="UP000027590">
    <property type="component" value="Unassembled WGS sequence"/>
</dbReference>
<reference evidence="2 3" key="1">
    <citation type="journal article" date="2014" name="Genome Biol. Evol.">
        <title>Acetic acid bacteria genomes reveal functional traits for adaptation to life in insect guts.</title>
        <authorList>
            <person name="Chouaia B."/>
            <person name="Gaiarsa S."/>
            <person name="Crotti E."/>
            <person name="Comandatore F."/>
            <person name="Degli Esposti M."/>
            <person name="Ricci I."/>
            <person name="Alma A."/>
            <person name="Favia G."/>
            <person name="Bandi C."/>
            <person name="Daffonchio D."/>
        </authorList>
    </citation>
    <scope>NUCLEOTIDE SEQUENCE [LARGE SCALE GENOMIC DNA]</scope>
    <source>
        <strain evidence="3">AM169</strain>
    </source>
</reference>
<evidence type="ECO:0000313" key="3">
    <source>
        <dbReference type="Proteomes" id="UP000027590"/>
    </source>
</evidence>
<evidence type="ECO:0000313" key="2">
    <source>
        <dbReference type="EMBL" id="CDG34195.1"/>
    </source>
</evidence>